<dbReference type="OrthoDB" id="9811959at2"/>
<name>A0A3P3W5K5_9FLAO</name>
<dbReference type="InterPro" id="IPR012657">
    <property type="entry name" value="23S_rRNA-intervening_sequence"/>
</dbReference>
<dbReference type="AlphaFoldDB" id="A0A3P3W5K5"/>
<proteinExistence type="predicted"/>
<organism evidence="1 2">
    <name type="scientific">Paenimyroides tangerinum</name>
    <dbReference type="NCBI Taxonomy" id="2488728"/>
    <lineage>
        <taxon>Bacteria</taxon>
        <taxon>Pseudomonadati</taxon>
        <taxon>Bacteroidota</taxon>
        <taxon>Flavobacteriia</taxon>
        <taxon>Flavobacteriales</taxon>
        <taxon>Flavobacteriaceae</taxon>
        <taxon>Paenimyroides</taxon>
    </lineage>
</organism>
<dbReference type="SUPFAM" id="SSF158446">
    <property type="entry name" value="IVS-encoded protein-like"/>
    <property type="match status" value="1"/>
</dbReference>
<dbReference type="Pfam" id="PF05635">
    <property type="entry name" value="23S_rRNA_IVP"/>
    <property type="match status" value="1"/>
</dbReference>
<sequence>MKNFVEFEVYQKAIELTKSIFKLLQEPQFTRETAFSNQLKRAVISISNNIAEGSEYNNNNQFIKYLKIAKGSCAEVKSMLILMVELEFVSYENAKPLQDMSVVISQQLSNFISYLDRNRKKD</sequence>
<keyword evidence="2" id="KW-1185">Reference proteome</keyword>
<dbReference type="Gene3D" id="1.20.1440.60">
    <property type="entry name" value="23S rRNA-intervening sequence"/>
    <property type="match status" value="1"/>
</dbReference>
<dbReference type="PANTHER" id="PTHR38471:SF2">
    <property type="entry name" value="FOUR HELIX BUNDLE PROTEIN"/>
    <property type="match status" value="1"/>
</dbReference>
<dbReference type="NCBIfam" id="TIGR02436">
    <property type="entry name" value="four helix bundle protein"/>
    <property type="match status" value="1"/>
</dbReference>
<dbReference type="RefSeq" id="WP_125019850.1">
    <property type="nucleotide sequence ID" value="NZ_RQVQ01000037.1"/>
</dbReference>
<evidence type="ECO:0000313" key="1">
    <source>
        <dbReference type="EMBL" id="RRJ88919.1"/>
    </source>
</evidence>
<dbReference type="CDD" id="cd16377">
    <property type="entry name" value="23S_rRNA_IVP_like"/>
    <property type="match status" value="1"/>
</dbReference>
<protein>
    <submittedName>
        <fullName evidence="1">Four helix bundle protein</fullName>
    </submittedName>
</protein>
<dbReference type="Proteomes" id="UP000275719">
    <property type="component" value="Unassembled WGS sequence"/>
</dbReference>
<dbReference type="EMBL" id="RQVQ01000037">
    <property type="protein sequence ID" value="RRJ88919.1"/>
    <property type="molecule type" value="Genomic_DNA"/>
</dbReference>
<evidence type="ECO:0000313" key="2">
    <source>
        <dbReference type="Proteomes" id="UP000275719"/>
    </source>
</evidence>
<reference evidence="1 2" key="1">
    <citation type="submission" date="2018-11" db="EMBL/GenBank/DDBJ databases">
        <title>Flavobacterium sp. nov., YIM 102701-2 draft genome.</title>
        <authorList>
            <person name="Li G."/>
            <person name="Jiang Y."/>
        </authorList>
    </citation>
    <scope>NUCLEOTIDE SEQUENCE [LARGE SCALE GENOMIC DNA]</scope>
    <source>
        <strain evidence="1 2">YIM 102701-2</strain>
    </source>
</reference>
<dbReference type="InterPro" id="IPR036583">
    <property type="entry name" value="23S_rRNA_IVS_sf"/>
</dbReference>
<gene>
    <name evidence="1" type="ORF">EG240_13290</name>
</gene>
<comment type="caution">
    <text evidence="1">The sequence shown here is derived from an EMBL/GenBank/DDBJ whole genome shotgun (WGS) entry which is preliminary data.</text>
</comment>
<accession>A0A3P3W5K5</accession>
<dbReference type="PANTHER" id="PTHR38471">
    <property type="entry name" value="FOUR HELIX BUNDLE PROTEIN"/>
    <property type="match status" value="1"/>
</dbReference>